<dbReference type="EMBL" id="FNTV01000001">
    <property type="protein sequence ID" value="SEE54481.1"/>
    <property type="molecule type" value="Genomic_DNA"/>
</dbReference>
<proteinExistence type="inferred from homology"/>
<organism evidence="4 5">
    <name type="scientific">Arthrobacter alpinus</name>
    <dbReference type="NCBI Taxonomy" id="656366"/>
    <lineage>
        <taxon>Bacteria</taxon>
        <taxon>Bacillati</taxon>
        <taxon>Actinomycetota</taxon>
        <taxon>Actinomycetes</taxon>
        <taxon>Micrococcales</taxon>
        <taxon>Micrococcaceae</taxon>
        <taxon>Arthrobacter</taxon>
    </lineage>
</organism>
<comment type="similarity">
    <text evidence="1">Belongs to the 4-oxalocrotonate tautomerase family.</text>
</comment>
<sequence>MPIIQISLIEGREPQQIRNLISQVTNSVSNALDAPVESIKVIVTEVAPTHWGSGDRTIAEKRG</sequence>
<dbReference type="RefSeq" id="WP_074711317.1">
    <property type="nucleotide sequence ID" value="NZ_FNTV01000001.1"/>
</dbReference>
<dbReference type="PANTHER" id="PTHR35530">
    <property type="entry name" value="TAUTOMERASE-RELATED"/>
    <property type="match status" value="1"/>
</dbReference>
<evidence type="ECO:0000256" key="1">
    <source>
        <dbReference type="ARBA" id="ARBA00006723"/>
    </source>
</evidence>
<dbReference type="SUPFAM" id="SSF55331">
    <property type="entry name" value="Tautomerase/MIF"/>
    <property type="match status" value="1"/>
</dbReference>
<dbReference type="PANTHER" id="PTHR35530:SF1">
    <property type="entry name" value="2-HYDROXYMUCONATE TAUTOMERASE"/>
    <property type="match status" value="1"/>
</dbReference>
<dbReference type="InterPro" id="IPR014347">
    <property type="entry name" value="Tautomerase/MIF_sf"/>
</dbReference>
<keyword evidence="2" id="KW-0413">Isomerase</keyword>
<evidence type="ECO:0000259" key="3">
    <source>
        <dbReference type="Pfam" id="PF01361"/>
    </source>
</evidence>
<dbReference type="InterPro" id="IPR004370">
    <property type="entry name" value="4-OT-like_dom"/>
</dbReference>
<dbReference type="AlphaFoldDB" id="A0A1H5JRA2"/>
<dbReference type="Gene3D" id="3.30.429.10">
    <property type="entry name" value="Macrophage Migration Inhibitory Factor"/>
    <property type="match status" value="1"/>
</dbReference>
<evidence type="ECO:0000313" key="4">
    <source>
        <dbReference type="EMBL" id="SEE54481.1"/>
    </source>
</evidence>
<dbReference type="Pfam" id="PF01361">
    <property type="entry name" value="Tautomerase"/>
    <property type="match status" value="1"/>
</dbReference>
<reference evidence="4 5" key="1">
    <citation type="submission" date="2016-10" db="EMBL/GenBank/DDBJ databases">
        <authorList>
            <person name="de Groot N.N."/>
        </authorList>
    </citation>
    <scope>NUCLEOTIDE SEQUENCE [LARGE SCALE GENOMIC DNA]</scope>
    <source>
        <strain evidence="4 5">DSM 22274</strain>
    </source>
</reference>
<name>A0A1H5JRA2_9MICC</name>
<dbReference type="Proteomes" id="UP000182725">
    <property type="component" value="Unassembled WGS sequence"/>
</dbReference>
<gene>
    <name evidence="4" type="ORF">SAMN04489740_1699</name>
</gene>
<accession>A0A1H5JRA2</accession>
<dbReference type="GO" id="GO:0016853">
    <property type="term" value="F:isomerase activity"/>
    <property type="evidence" value="ECO:0007669"/>
    <property type="project" value="UniProtKB-KW"/>
</dbReference>
<evidence type="ECO:0000256" key="2">
    <source>
        <dbReference type="ARBA" id="ARBA00023235"/>
    </source>
</evidence>
<feature type="domain" description="4-oxalocrotonate tautomerase-like" evidence="3">
    <location>
        <begin position="2"/>
        <end position="59"/>
    </location>
</feature>
<evidence type="ECO:0000313" key="5">
    <source>
        <dbReference type="Proteomes" id="UP000182725"/>
    </source>
</evidence>
<dbReference type="NCBIfam" id="NF002571">
    <property type="entry name" value="PRK02220.1"/>
    <property type="match status" value="1"/>
</dbReference>
<protein>
    <submittedName>
        <fullName evidence="4">4-oxalocrotonate tautomerase</fullName>
    </submittedName>
</protein>